<dbReference type="Proteomes" id="UP000095285">
    <property type="component" value="Unassembled WGS sequence"/>
</dbReference>
<dbReference type="WBParaSite" id="EN70_7170">
    <property type="protein sequence ID" value="EN70_7170"/>
    <property type="gene ID" value="EN70_7170"/>
</dbReference>
<evidence type="ECO:0000313" key="2">
    <source>
        <dbReference type="Proteomes" id="UP000095285"/>
    </source>
</evidence>
<sequence>MLQGWKRTVRGGGVFGHHQKGEIVDKCEKEGEQRTNALSTAVPTRPPPTTTQSTRGSTTCNFTTH</sequence>
<reference evidence="2" key="1">
    <citation type="submission" date="2012-04" db="EMBL/GenBank/DDBJ databases">
        <title>The Genome Sequence of Loa loa.</title>
        <authorList>
            <consortium name="The Broad Institute Genome Sequencing Platform"/>
            <consortium name="Broad Institute Genome Sequencing Center for Infectious Disease"/>
            <person name="Nutman T.B."/>
            <person name="Fink D.L."/>
            <person name="Russ C."/>
            <person name="Young S."/>
            <person name="Zeng Q."/>
            <person name="Gargeya S."/>
            <person name="Alvarado L."/>
            <person name="Berlin A."/>
            <person name="Chapman S.B."/>
            <person name="Chen Z."/>
            <person name="Freedman E."/>
            <person name="Gellesch M."/>
            <person name="Goldberg J."/>
            <person name="Griggs A."/>
            <person name="Gujja S."/>
            <person name="Heilman E.R."/>
            <person name="Heiman D."/>
            <person name="Howarth C."/>
            <person name="Mehta T."/>
            <person name="Neiman D."/>
            <person name="Pearson M."/>
            <person name="Roberts A."/>
            <person name="Saif S."/>
            <person name="Shea T."/>
            <person name="Shenoy N."/>
            <person name="Sisk P."/>
            <person name="Stolte C."/>
            <person name="Sykes S."/>
            <person name="White J."/>
            <person name="Yandava C."/>
            <person name="Haas B."/>
            <person name="Henn M.R."/>
            <person name="Nusbaum C."/>
            <person name="Birren B."/>
        </authorList>
    </citation>
    <scope>NUCLEOTIDE SEQUENCE [LARGE SCALE GENOMIC DNA]</scope>
</reference>
<accession>A0A1I7VWX1</accession>
<name>A0A1I7VWX1_LOALO</name>
<evidence type="ECO:0000313" key="3">
    <source>
        <dbReference type="WBParaSite" id="EN70_7170"/>
    </source>
</evidence>
<feature type="region of interest" description="Disordered" evidence="1">
    <location>
        <begin position="30"/>
        <end position="65"/>
    </location>
</feature>
<organism evidence="2 3">
    <name type="scientific">Loa loa</name>
    <name type="common">Eye worm</name>
    <name type="synonym">Filaria loa</name>
    <dbReference type="NCBI Taxonomy" id="7209"/>
    <lineage>
        <taxon>Eukaryota</taxon>
        <taxon>Metazoa</taxon>
        <taxon>Ecdysozoa</taxon>
        <taxon>Nematoda</taxon>
        <taxon>Chromadorea</taxon>
        <taxon>Rhabditida</taxon>
        <taxon>Spirurina</taxon>
        <taxon>Spiruromorpha</taxon>
        <taxon>Filarioidea</taxon>
        <taxon>Onchocercidae</taxon>
        <taxon>Loa</taxon>
    </lineage>
</organism>
<feature type="compositionally biased region" description="Low complexity" evidence="1">
    <location>
        <begin position="50"/>
        <end position="59"/>
    </location>
</feature>
<evidence type="ECO:0000256" key="1">
    <source>
        <dbReference type="SAM" id="MobiDB-lite"/>
    </source>
</evidence>
<protein>
    <submittedName>
        <fullName evidence="3">Uncharacterized protein</fullName>
    </submittedName>
</protein>
<proteinExistence type="predicted"/>
<reference evidence="3" key="2">
    <citation type="submission" date="2016-11" db="UniProtKB">
        <authorList>
            <consortium name="WormBaseParasite"/>
        </authorList>
    </citation>
    <scope>IDENTIFICATION</scope>
</reference>
<dbReference type="AlphaFoldDB" id="A0A1I7VWX1"/>
<keyword evidence="2" id="KW-1185">Reference proteome</keyword>